<dbReference type="InterPro" id="IPR028581">
    <property type="entry name" value="DeoC_typeI"/>
</dbReference>
<dbReference type="NCBIfam" id="TIGR00126">
    <property type="entry name" value="deoC"/>
    <property type="match status" value="1"/>
</dbReference>
<organism evidence="8 9">
    <name type="scientific">Saccharata proteae CBS 121410</name>
    <dbReference type="NCBI Taxonomy" id="1314787"/>
    <lineage>
        <taxon>Eukaryota</taxon>
        <taxon>Fungi</taxon>
        <taxon>Dikarya</taxon>
        <taxon>Ascomycota</taxon>
        <taxon>Pezizomycotina</taxon>
        <taxon>Dothideomycetes</taxon>
        <taxon>Dothideomycetes incertae sedis</taxon>
        <taxon>Botryosphaeriales</taxon>
        <taxon>Saccharataceae</taxon>
        <taxon>Saccharata</taxon>
    </lineage>
</organism>
<accession>A0A9P4HVK9</accession>
<dbReference type="PANTHER" id="PTHR10889">
    <property type="entry name" value="DEOXYRIBOSE-PHOSPHATE ALDOLASE"/>
    <property type="match status" value="1"/>
</dbReference>
<evidence type="ECO:0000256" key="7">
    <source>
        <dbReference type="ARBA" id="ARBA00048791"/>
    </source>
</evidence>
<dbReference type="SUPFAM" id="SSF51569">
    <property type="entry name" value="Aldolase"/>
    <property type="match status" value="1"/>
</dbReference>
<comment type="caution">
    <text evidence="8">The sequence shown here is derived from an EMBL/GenBank/DDBJ whole genome shotgun (WGS) entry which is preliminary data.</text>
</comment>
<dbReference type="OrthoDB" id="70823at2759"/>
<dbReference type="Proteomes" id="UP000799776">
    <property type="component" value="Unassembled WGS sequence"/>
</dbReference>
<dbReference type="CDD" id="cd00959">
    <property type="entry name" value="DeoC"/>
    <property type="match status" value="1"/>
</dbReference>
<evidence type="ECO:0000256" key="5">
    <source>
        <dbReference type="ARBA" id="ARBA00023270"/>
    </source>
</evidence>
<evidence type="ECO:0000256" key="6">
    <source>
        <dbReference type="ARBA" id="ARBA00032755"/>
    </source>
</evidence>
<dbReference type="GO" id="GO:0016052">
    <property type="term" value="P:carbohydrate catabolic process"/>
    <property type="evidence" value="ECO:0007669"/>
    <property type="project" value="TreeGrafter"/>
</dbReference>
<proteinExistence type="inferred from homology"/>
<dbReference type="HAMAP" id="MF_00114">
    <property type="entry name" value="DeoC_type1"/>
    <property type="match status" value="1"/>
</dbReference>
<reference evidence="8" key="1">
    <citation type="journal article" date="2020" name="Stud. Mycol.">
        <title>101 Dothideomycetes genomes: a test case for predicting lifestyles and emergence of pathogens.</title>
        <authorList>
            <person name="Haridas S."/>
            <person name="Albert R."/>
            <person name="Binder M."/>
            <person name="Bloem J."/>
            <person name="Labutti K."/>
            <person name="Salamov A."/>
            <person name="Andreopoulos B."/>
            <person name="Baker S."/>
            <person name="Barry K."/>
            <person name="Bills G."/>
            <person name="Bluhm B."/>
            <person name="Cannon C."/>
            <person name="Castanera R."/>
            <person name="Culley D."/>
            <person name="Daum C."/>
            <person name="Ezra D."/>
            <person name="Gonzalez J."/>
            <person name="Henrissat B."/>
            <person name="Kuo A."/>
            <person name="Liang C."/>
            <person name="Lipzen A."/>
            <person name="Lutzoni F."/>
            <person name="Magnuson J."/>
            <person name="Mondo S."/>
            <person name="Nolan M."/>
            <person name="Ohm R."/>
            <person name="Pangilinan J."/>
            <person name="Park H.-J."/>
            <person name="Ramirez L."/>
            <person name="Alfaro M."/>
            <person name="Sun H."/>
            <person name="Tritt A."/>
            <person name="Yoshinaga Y."/>
            <person name="Zwiers L.-H."/>
            <person name="Turgeon B."/>
            <person name="Goodwin S."/>
            <person name="Spatafora J."/>
            <person name="Crous P."/>
            <person name="Grigoriev I."/>
        </authorList>
    </citation>
    <scope>NUCLEOTIDE SEQUENCE</scope>
    <source>
        <strain evidence="8">CBS 121410</strain>
    </source>
</reference>
<sequence>MTTRYTNPEWAALVDSTEKQLQISKSPNRVPDAGSVAFAKTIDHTLLKLDTTVAQIDSLCDEARRERFATVCVRLNHVARAVSNLKGCDVGVACVVGFHEGTQSTSVKVKEAEEAIYLGASELDIVINYPILLNKDYESIFAELATLRTAVPKAPLKLIIETSQLGRKDVIAATCIASTARFDCVKTSTGFNGRGASVEDVRLMTAIIRALGKEDHMWVKASGGIRGLEDAKRMLEAGAARLGSSSGVWIMQEARQTTEGIDDRPGTTRLYTDNSIGGY</sequence>
<name>A0A9P4HVK9_9PEZI</name>
<dbReference type="InterPro" id="IPR011343">
    <property type="entry name" value="DeoC"/>
</dbReference>
<keyword evidence="4" id="KW-0456">Lyase</keyword>
<dbReference type="GO" id="GO:0005737">
    <property type="term" value="C:cytoplasm"/>
    <property type="evidence" value="ECO:0007669"/>
    <property type="project" value="InterPro"/>
</dbReference>
<dbReference type="AlphaFoldDB" id="A0A9P4HVK9"/>
<keyword evidence="9" id="KW-1185">Reference proteome</keyword>
<dbReference type="EMBL" id="ML978713">
    <property type="protein sequence ID" value="KAF2089960.1"/>
    <property type="molecule type" value="Genomic_DNA"/>
</dbReference>
<evidence type="ECO:0000256" key="4">
    <source>
        <dbReference type="ARBA" id="ARBA00023239"/>
    </source>
</evidence>
<dbReference type="InterPro" id="IPR002915">
    <property type="entry name" value="DeoC/FbaB/LacD_aldolase"/>
</dbReference>
<evidence type="ECO:0000313" key="8">
    <source>
        <dbReference type="EMBL" id="KAF2089960.1"/>
    </source>
</evidence>
<comment type="similarity">
    <text evidence="1">Belongs to the DeoC/FbaB aldolase family. DeoC type 1 subfamily.</text>
</comment>
<protein>
    <recommendedName>
        <fullName evidence="2">deoxyribose-phosphate aldolase</fullName>
        <ecNumber evidence="2">4.1.2.4</ecNumber>
    </recommendedName>
    <alternativeName>
        <fullName evidence="6">2-deoxy-D-ribose 5-phosphate aldolase</fullName>
    </alternativeName>
</protein>
<dbReference type="InterPro" id="IPR013785">
    <property type="entry name" value="Aldolase_TIM"/>
</dbReference>
<dbReference type="EC" id="4.1.2.4" evidence="2"/>
<dbReference type="GO" id="GO:0004139">
    <property type="term" value="F:deoxyribose-phosphate aldolase activity"/>
    <property type="evidence" value="ECO:0007669"/>
    <property type="project" value="UniProtKB-EC"/>
</dbReference>
<dbReference type="PANTHER" id="PTHR10889:SF1">
    <property type="entry name" value="DEOXYRIBOSE-PHOSPHATE ALDOLASE"/>
    <property type="match status" value="1"/>
</dbReference>
<evidence type="ECO:0000256" key="2">
    <source>
        <dbReference type="ARBA" id="ARBA00012515"/>
    </source>
</evidence>
<gene>
    <name evidence="8" type="ORF">K490DRAFT_34957</name>
</gene>
<dbReference type="GO" id="GO:0009264">
    <property type="term" value="P:deoxyribonucleotide catabolic process"/>
    <property type="evidence" value="ECO:0007669"/>
    <property type="project" value="InterPro"/>
</dbReference>
<evidence type="ECO:0000256" key="1">
    <source>
        <dbReference type="ARBA" id="ARBA00010936"/>
    </source>
</evidence>
<comment type="catalytic activity">
    <reaction evidence="7">
        <text>2-deoxy-D-ribose 5-phosphate = D-glyceraldehyde 3-phosphate + acetaldehyde</text>
        <dbReference type="Rhea" id="RHEA:12821"/>
        <dbReference type="ChEBI" id="CHEBI:15343"/>
        <dbReference type="ChEBI" id="CHEBI:59776"/>
        <dbReference type="ChEBI" id="CHEBI:62877"/>
        <dbReference type="EC" id="4.1.2.4"/>
    </reaction>
</comment>
<dbReference type="Gene3D" id="3.20.20.70">
    <property type="entry name" value="Aldolase class I"/>
    <property type="match status" value="1"/>
</dbReference>
<evidence type="ECO:0000256" key="3">
    <source>
        <dbReference type="ARBA" id="ARBA00022490"/>
    </source>
</evidence>
<keyword evidence="5" id="KW-0704">Schiff base</keyword>
<dbReference type="Pfam" id="PF01791">
    <property type="entry name" value="DeoC"/>
    <property type="match status" value="1"/>
</dbReference>
<dbReference type="SMART" id="SM01133">
    <property type="entry name" value="DeoC"/>
    <property type="match status" value="1"/>
</dbReference>
<keyword evidence="3" id="KW-0963">Cytoplasm</keyword>
<evidence type="ECO:0000313" key="9">
    <source>
        <dbReference type="Proteomes" id="UP000799776"/>
    </source>
</evidence>
<dbReference type="FunFam" id="3.20.20.70:FF:000044">
    <property type="entry name" value="Deoxyribose-phosphate aldolase"/>
    <property type="match status" value="1"/>
</dbReference>